<dbReference type="InterPro" id="IPR042245">
    <property type="entry name" value="Tgt2/MlaC_sf"/>
</dbReference>
<dbReference type="PIRSF" id="PIRSF004649">
    <property type="entry name" value="MlaC"/>
    <property type="match status" value="1"/>
</dbReference>
<dbReference type="PANTHER" id="PTHR36573:SF1">
    <property type="entry name" value="INTERMEMBRANE PHOSPHOLIPID TRANSPORT SYSTEM BINDING PROTEIN MLAC"/>
    <property type="match status" value="1"/>
</dbReference>
<dbReference type="PANTHER" id="PTHR36573">
    <property type="entry name" value="INTERMEMBRANE PHOSPHOLIPID TRANSPORT SYSTEM BINDING PROTEIN MLAC"/>
    <property type="match status" value="1"/>
</dbReference>
<evidence type="ECO:0000313" key="3">
    <source>
        <dbReference type="Proteomes" id="UP000585721"/>
    </source>
</evidence>
<keyword evidence="1" id="KW-0732">Signal</keyword>
<accession>A0A841GQB7</accession>
<protein>
    <submittedName>
        <fullName evidence="2">Phospholipid transport system substrate-binding protein</fullName>
    </submittedName>
</protein>
<dbReference type="AlphaFoldDB" id="A0A841GQB7"/>
<name>A0A841GQB7_9GAMM</name>
<dbReference type="Proteomes" id="UP000585721">
    <property type="component" value="Unassembled WGS sequence"/>
</dbReference>
<comment type="caution">
    <text evidence="2">The sequence shown here is derived from an EMBL/GenBank/DDBJ whole genome shotgun (WGS) entry which is preliminary data.</text>
</comment>
<proteinExistence type="predicted"/>
<evidence type="ECO:0000256" key="1">
    <source>
        <dbReference type="SAM" id="SignalP"/>
    </source>
</evidence>
<sequence length="212" mass="23781">MFKWVTRCAAWLLLLASAQALAVNSQDPYLLVKEAAGKTFTRLEQDAPQVKQNPNHLRTIVREELMPYVDNKFAAYKVIGKELRSTTPPQRERFVKAFTDYIVATYADALGKYDKQTIRVESGQPLDAKKEISVKVTVLDPDKPEINVIFQLRKNSKTGEWKVFDMIAEGVSLLSSKQSELGGSIRQKGIDSVSSMLEQHNLKPATLPGKQS</sequence>
<dbReference type="NCBIfam" id="NF011697">
    <property type="entry name" value="PRK15117.1"/>
    <property type="match status" value="1"/>
</dbReference>
<dbReference type="InterPro" id="IPR008869">
    <property type="entry name" value="MlaC/ttg2D"/>
</dbReference>
<dbReference type="EMBL" id="JACHGR010000009">
    <property type="protein sequence ID" value="MBB6056752.1"/>
    <property type="molecule type" value="Genomic_DNA"/>
</dbReference>
<dbReference type="Pfam" id="PF05494">
    <property type="entry name" value="MlaC"/>
    <property type="match status" value="1"/>
</dbReference>
<evidence type="ECO:0000313" key="2">
    <source>
        <dbReference type="EMBL" id="MBB6056752.1"/>
    </source>
</evidence>
<dbReference type="Gene3D" id="3.10.450.710">
    <property type="entry name" value="Tgt2/MlaC"/>
    <property type="match status" value="1"/>
</dbReference>
<organism evidence="2 3">
    <name type="scientific">Tolumonas osonensis</name>
    <dbReference type="NCBI Taxonomy" id="675874"/>
    <lineage>
        <taxon>Bacteria</taxon>
        <taxon>Pseudomonadati</taxon>
        <taxon>Pseudomonadota</taxon>
        <taxon>Gammaproteobacteria</taxon>
        <taxon>Aeromonadales</taxon>
        <taxon>Aeromonadaceae</taxon>
        <taxon>Tolumonas</taxon>
    </lineage>
</organism>
<gene>
    <name evidence="2" type="ORF">HNR75_002691</name>
</gene>
<reference evidence="2 3" key="1">
    <citation type="submission" date="2020-08" db="EMBL/GenBank/DDBJ databases">
        <title>Genomic Encyclopedia of Type Strains, Phase IV (KMG-IV): sequencing the most valuable type-strain genomes for metagenomic binning, comparative biology and taxonomic classification.</title>
        <authorList>
            <person name="Goeker M."/>
        </authorList>
    </citation>
    <scope>NUCLEOTIDE SEQUENCE [LARGE SCALE GENOMIC DNA]</scope>
    <source>
        <strain evidence="2 3">DSM 22975</strain>
    </source>
</reference>
<feature type="chain" id="PRO_5032720444" evidence="1">
    <location>
        <begin position="23"/>
        <end position="212"/>
    </location>
</feature>
<keyword evidence="3" id="KW-1185">Reference proteome</keyword>
<dbReference type="RefSeq" id="WP_188027464.1">
    <property type="nucleotide sequence ID" value="NZ_JACHGR010000009.1"/>
</dbReference>
<feature type="signal peptide" evidence="1">
    <location>
        <begin position="1"/>
        <end position="22"/>
    </location>
</feature>